<gene>
    <name evidence="5" type="ORF">D1868_09265</name>
</gene>
<evidence type="ECO:0000256" key="2">
    <source>
        <dbReference type="ARBA" id="ARBA00022723"/>
    </source>
</evidence>
<dbReference type="GO" id="GO:0016787">
    <property type="term" value="F:hydrolase activity"/>
    <property type="evidence" value="ECO:0007669"/>
    <property type="project" value="UniProtKB-KW"/>
</dbReference>
<sequence length="158" mass="18068">MKRIIFDTAGFLAGLENLFPLVYTTPDVIEEVRDSNSVNLLDLSINSGKIIIQYPSRESVNYVNKTLHQIKESELSQTDISVIALAHELRPSVVFTDDLSVQNVLLYLDIEFNSVKLGFKMKNKKKVVYKCEACGRIFKKKLTECPYCGYKIVEIREK</sequence>
<evidence type="ECO:0000313" key="5">
    <source>
        <dbReference type="EMBL" id="QGR20155.1"/>
    </source>
</evidence>
<dbReference type="AlphaFoldDB" id="A0A650CR01"/>
<dbReference type="GO" id="GO:0004521">
    <property type="term" value="F:RNA endonuclease activity"/>
    <property type="evidence" value="ECO:0007669"/>
    <property type="project" value="TreeGrafter"/>
</dbReference>
<accession>A0A650CR01</accession>
<keyword evidence="1" id="KW-0540">Nuclease</keyword>
<dbReference type="PANTHER" id="PTHR12814">
    <property type="entry name" value="RNA-BINDING PROTEIN NOB1"/>
    <property type="match status" value="1"/>
</dbReference>
<dbReference type="GeneID" id="42799257"/>
<keyword evidence="3" id="KW-0378">Hydrolase</keyword>
<dbReference type="OrthoDB" id="27944at2157"/>
<evidence type="ECO:0000256" key="3">
    <source>
        <dbReference type="ARBA" id="ARBA00022801"/>
    </source>
</evidence>
<keyword evidence="2" id="KW-0479">Metal-binding</keyword>
<feature type="domain" description="Ribonuclease PIN" evidence="4">
    <location>
        <begin position="4"/>
        <end position="89"/>
    </location>
</feature>
<protein>
    <submittedName>
        <fullName evidence="5">DNA-binding protein</fullName>
    </submittedName>
</protein>
<dbReference type="PANTHER" id="PTHR12814:SF2">
    <property type="entry name" value="RNA-BINDING PROTEIN NOB1"/>
    <property type="match status" value="1"/>
</dbReference>
<dbReference type="RefSeq" id="WP_156007604.1">
    <property type="nucleotide sequence ID" value="NZ_CP045483.1"/>
</dbReference>
<reference evidence="5 6" key="1">
    <citation type="submission" date="2019-10" db="EMBL/GenBank/DDBJ databases">
        <title>Genome Sequences from Six Type Strain Members of the Archaeal Family Sulfolobaceae: Acidianus ambivalens, Acidianus infernus, Metallosphaera prunae, Stygiolobus azoricus, Sulfolobus metallicus, and Sulfurisphaera ohwakuensis.</title>
        <authorList>
            <person name="Counts J.A."/>
            <person name="Kelly R.M."/>
        </authorList>
    </citation>
    <scope>NUCLEOTIDE SEQUENCE [LARGE SCALE GENOMIC DNA]</scope>
    <source>
        <strain evidence="5 6">FC6</strain>
    </source>
</reference>
<dbReference type="GO" id="GO:0030490">
    <property type="term" value="P:maturation of SSU-rRNA"/>
    <property type="evidence" value="ECO:0007669"/>
    <property type="project" value="TreeGrafter"/>
</dbReference>
<organism evidence="5 6">
    <name type="scientific">Stygiolobus azoricus</name>
    <dbReference type="NCBI Taxonomy" id="41675"/>
    <lineage>
        <taxon>Archaea</taxon>
        <taxon>Thermoproteota</taxon>
        <taxon>Thermoprotei</taxon>
        <taxon>Sulfolobales</taxon>
        <taxon>Sulfolobaceae</taxon>
        <taxon>Stygiolobus</taxon>
    </lineage>
</organism>
<dbReference type="GO" id="GO:0030688">
    <property type="term" value="C:preribosome, small subunit precursor"/>
    <property type="evidence" value="ECO:0007669"/>
    <property type="project" value="TreeGrafter"/>
</dbReference>
<dbReference type="Pfam" id="PF17146">
    <property type="entry name" value="PIN_6"/>
    <property type="match status" value="1"/>
</dbReference>
<evidence type="ECO:0000259" key="4">
    <source>
        <dbReference type="Pfam" id="PF17146"/>
    </source>
</evidence>
<dbReference type="Gene3D" id="2.20.28.30">
    <property type="entry name" value="RNA polymerase ii, chain L"/>
    <property type="match status" value="1"/>
</dbReference>
<keyword evidence="6" id="KW-1185">Reference proteome</keyword>
<name>A0A650CR01_9CREN</name>
<dbReference type="GO" id="GO:0046872">
    <property type="term" value="F:metal ion binding"/>
    <property type="evidence" value="ECO:0007669"/>
    <property type="project" value="UniProtKB-KW"/>
</dbReference>
<dbReference type="CDD" id="cd09876">
    <property type="entry name" value="PIN_Nob1-like"/>
    <property type="match status" value="1"/>
</dbReference>
<dbReference type="EMBL" id="CP045483">
    <property type="protein sequence ID" value="QGR20155.1"/>
    <property type="molecule type" value="Genomic_DNA"/>
</dbReference>
<dbReference type="InterPro" id="IPR033411">
    <property type="entry name" value="Ribonuclease_PIN"/>
</dbReference>
<dbReference type="Proteomes" id="UP000423396">
    <property type="component" value="Chromosome"/>
</dbReference>
<keyword evidence="5" id="KW-0238">DNA-binding</keyword>
<proteinExistence type="predicted"/>
<evidence type="ECO:0000313" key="6">
    <source>
        <dbReference type="Proteomes" id="UP000423396"/>
    </source>
</evidence>
<dbReference type="Gene3D" id="3.40.50.1010">
    <property type="entry name" value="5'-nuclease"/>
    <property type="match status" value="1"/>
</dbReference>
<evidence type="ECO:0000256" key="1">
    <source>
        <dbReference type="ARBA" id="ARBA00022722"/>
    </source>
</evidence>
<dbReference type="KEGG" id="sazo:D1868_09265"/>
<dbReference type="InterPro" id="IPR039907">
    <property type="entry name" value="NOB1"/>
</dbReference>
<dbReference type="GO" id="GO:0003677">
    <property type="term" value="F:DNA binding"/>
    <property type="evidence" value="ECO:0007669"/>
    <property type="project" value="UniProtKB-KW"/>
</dbReference>